<gene>
    <name evidence="1" type="ORF">J2X06_000591</name>
</gene>
<proteinExistence type="predicted"/>
<protein>
    <submittedName>
        <fullName evidence="1">Uncharacterized protein</fullName>
    </submittedName>
</protein>
<dbReference type="EMBL" id="JAVDVY010000001">
    <property type="protein sequence ID" value="MDR7133407.1"/>
    <property type="molecule type" value="Genomic_DNA"/>
</dbReference>
<keyword evidence="2" id="KW-1185">Reference proteome</keyword>
<sequence>MDNLLKLLAYRRLTHQGASLNIRCYTPYVGPTRR</sequence>
<comment type="caution">
    <text evidence="1">The sequence shown here is derived from an EMBL/GenBank/DDBJ whole genome shotgun (WGS) entry which is preliminary data.</text>
</comment>
<organism evidence="1 2">
    <name type="scientific">Lysobacter niastensis</name>
    <dbReference type="NCBI Taxonomy" id="380629"/>
    <lineage>
        <taxon>Bacteria</taxon>
        <taxon>Pseudomonadati</taxon>
        <taxon>Pseudomonadota</taxon>
        <taxon>Gammaproteobacteria</taxon>
        <taxon>Lysobacterales</taxon>
        <taxon>Lysobacteraceae</taxon>
        <taxon>Lysobacter</taxon>
    </lineage>
</organism>
<evidence type="ECO:0000313" key="1">
    <source>
        <dbReference type="EMBL" id="MDR7133407.1"/>
    </source>
</evidence>
<name>A0ABU1W741_9GAMM</name>
<dbReference type="Proteomes" id="UP001251524">
    <property type="component" value="Unassembled WGS sequence"/>
</dbReference>
<accession>A0ABU1W741</accession>
<evidence type="ECO:0000313" key="2">
    <source>
        <dbReference type="Proteomes" id="UP001251524"/>
    </source>
</evidence>
<reference evidence="1 2" key="1">
    <citation type="submission" date="2023-07" db="EMBL/GenBank/DDBJ databases">
        <title>Sorghum-associated microbial communities from plants grown in Nebraska, USA.</title>
        <authorList>
            <person name="Schachtman D."/>
        </authorList>
    </citation>
    <scope>NUCLEOTIDE SEQUENCE [LARGE SCALE GENOMIC DNA]</scope>
    <source>
        <strain evidence="1 2">BE198</strain>
    </source>
</reference>